<sequence>MSNGLVLAIAAVLLCAVCIWAGVWIYMRRKYVDFTNAVCGSIDQILSGEGTGDFDFDDESLLSKIQMRLESLADITEAAARESEEQKKQVQSIVSDISHQLKTPIANITMYSDTALRPELSEETRQQCLRTLKNQVRKLDSLIQSLLQMSRLENEIIVLHPRENVLKNTLFEVAESIRLRAQKKGTEVTLECPENLHVYYDEKWTAEAIFNIVDNSVKYTGDCGKIRICAEPLEIYTKITVEDNGTGIAPEHINDVCRRFFREEKSSSIEGVGIGLYLTREIITKQNGYLKIKSEEGKGTSVSVYLPNQGK</sequence>
<dbReference type="InterPro" id="IPR050351">
    <property type="entry name" value="BphY/WalK/GraS-like"/>
</dbReference>
<dbReference type="Pfam" id="PF02518">
    <property type="entry name" value="HATPase_c"/>
    <property type="match status" value="1"/>
</dbReference>
<organism evidence="10 11">
    <name type="scientific">Faecalicatena orotica</name>
    <dbReference type="NCBI Taxonomy" id="1544"/>
    <lineage>
        <taxon>Bacteria</taxon>
        <taxon>Bacillati</taxon>
        <taxon>Bacillota</taxon>
        <taxon>Clostridia</taxon>
        <taxon>Lachnospirales</taxon>
        <taxon>Lachnospiraceae</taxon>
        <taxon>Faecalicatena</taxon>
    </lineage>
</organism>
<dbReference type="GO" id="GO:0004721">
    <property type="term" value="F:phosphoprotein phosphatase activity"/>
    <property type="evidence" value="ECO:0007669"/>
    <property type="project" value="TreeGrafter"/>
</dbReference>
<feature type="domain" description="Histidine kinase" evidence="9">
    <location>
        <begin position="96"/>
        <end position="310"/>
    </location>
</feature>
<dbReference type="RefSeq" id="WP_109732532.1">
    <property type="nucleotide sequence ID" value="NZ_BAAACK010000005.1"/>
</dbReference>
<dbReference type="CDD" id="cd00082">
    <property type="entry name" value="HisKA"/>
    <property type="match status" value="1"/>
</dbReference>
<dbReference type="SUPFAM" id="SSF55874">
    <property type="entry name" value="ATPase domain of HSP90 chaperone/DNA topoisomerase II/histidine kinase"/>
    <property type="match status" value="1"/>
</dbReference>
<keyword evidence="8" id="KW-0812">Transmembrane</keyword>
<keyword evidence="8" id="KW-1133">Transmembrane helix</keyword>
<dbReference type="Gene3D" id="1.10.287.130">
    <property type="match status" value="1"/>
</dbReference>
<dbReference type="GO" id="GO:0005886">
    <property type="term" value="C:plasma membrane"/>
    <property type="evidence" value="ECO:0007669"/>
    <property type="project" value="TreeGrafter"/>
</dbReference>
<accession>A0A2Y9BIE8</accession>
<gene>
    <name evidence="10" type="ORF">A8806_111162</name>
</gene>
<reference evidence="10 11" key="1">
    <citation type="submission" date="2018-05" db="EMBL/GenBank/DDBJ databases">
        <title>The Hungate 1000. A catalogue of reference genomes from the rumen microbiome.</title>
        <authorList>
            <person name="Kelly W."/>
        </authorList>
    </citation>
    <scope>NUCLEOTIDE SEQUENCE [LARGE SCALE GENOMIC DNA]</scope>
    <source>
        <strain evidence="10 11">NLAE-zl-C242</strain>
    </source>
</reference>
<dbReference type="InterPro" id="IPR036097">
    <property type="entry name" value="HisK_dim/P_sf"/>
</dbReference>
<dbReference type="SMART" id="SM00387">
    <property type="entry name" value="HATPase_c"/>
    <property type="match status" value="1"/>
</dbReference>
<evidence type="ECO:0000256" key="4">
    <source>
        <dbReference type="ARBA" id="ARBA00022553"/>
    </source>
</evidence>
<dbReference type="EMBL" id="QGDL01000011">
    <property type="protein sequence ID" value="PWJ27725.1"/>
    <property type="molecule type" value="Genomic_DNA"/>
</dbReference>
<dbReference type="Gene3D" id="3.30.565.10">
    <property type="entry name" value="Histidine kinase-like ATPase, C-terminal domain"/>
    <property type="match status" value="1"/>
</dbReference>
<evidence type="ECO:0000259" key="9">
    <source>
        <dbReference type="PROSITE" id="PS50109"/>
    </source>
</evidence>
<dbReference type="PROSITE" id="PS50109">
    <property type="entry name" value="HIS_KIN"/>
    <property type="match status" value="1"/>
</dbReference>
<keyword evidence="7" id="KW-0902">Two-component regulatory system</keyword>
<dbReference type="GO" id="GO:0016036">
    <property type="term" value="P:cellular response to phosphate starvation"/>
    <property type="evidence" value="ECO:0007669"/>
    <property type="project" value="TreeGrafter"/>
</dbReference>
<keyword evidence="8" id="KW-0472">Membrane</keyword>
<dbReference type="AlphaFoldDB" id="A0A2Y9BIE8"/>
<dbReference type="Proteomes" id="UP000245845">
    <property type="component" value="Unassembled WGS sequence"/>
</dbReference>
<dbReference type="InterPro" id="IPR005467">
    <property type="entry name" value="His_kinase_dom"/>
</dbReference>
<comment type="subcellular location">
    <subcellularLocation>
        <location evidence="2">Membrane</location>
    </subcellularLocation>
</comment>
<comment type="caution">
    <text evidence="10">The sequence shown here is derived from an EMBL/GenBank/DDBJ whole genome shotgun (WGS) entry which is preliminary data.</text>
</comment>
<dbReference type="OrthoDB" id="9773956at2"/>
<keyword evidence="4" id="KW-0597">Phosphoprotein</keyword>
<comment type="catalytic activity">
    <reaction evidence="1">
        <text>ATP + protein L-histidine = ADP + protein N-phospho-L-histidine.</text>
        <dbReference type="EC" id="2.7.13.3"/>
    </reaction>
</comment>
<dbReference type="Pfam" id="PF00512">
    <property type="entry name" value="HisKA"/>
    <property type="match status" value="1"/>
</dbReference>
<feature type="transmembrane region" description="Helical" evidence="8">
    <location>
        <begin position="6"/>
        <end position="27"/>
    </location>
</feature>
<dbReference type="PRINTS" id="PR00344">
    <property type="entry name" value="BCTRLSENSOR"/>
</dbReference>
<dbReference type="SUPFAM" id="SSF47384">
    <property type="entry name" value="Homodimeric domain of signal transducing histidine kinase"/>
    <property type="match status" value="1"/>
</dbReference>
<name>A0A2Y9BIE8_9FIRM</name>
<dbReference type="InterPro" id="IPR003594">
    <property type="entry name" value="HATPase_dom"/>
</dbReference>
<dbReference type="InterPro" id="IPR036890">
    <property type="entry name" value="HATPase_C_sf"/>
</dbReference>
<evidence type="ECO:0000256" key="3">
    <source>
        <dbReference type="ARBA" id="ARBA00012438"/>
    </source>
</evidence>
<dbReference type="EC" id="2.7.13.3" evidence="3"/>
<keyword evidence="5" id="KW-0808">Transferase</keyword>
<evidence type="ECO:0000256" key="2">
    <source>
        <dbReference type="ARBA" id="ARBA00004370"/>
    </source>
</evidence>
<dbReference type="PANTHER" id="PTHR45453:SF1">
    <property type="entry name" value="PHOSPHATE REGULON SENSOR PROTEIN PHOR"/>
    <property type="match status" value="1"/>
</dbReference>
<evidence type="ECO:0000313" key="11">
    <source>
        <dbReference type="Proteomes" id="UP000245845"/>
    </source>
</evidence>
<dbReference type="GO" id="GO:0000155">
    <property type="term" value="F:phosphorelay sensor kinase activity"/>
    <property type="evidence" value="ECO:0007669"/>
    <property type="project" value="InterPro"/>
</dbReference>
<protein>
    <recommendedName>
        <fullName evidence="3">histidine kinase</fullName>
        <ecNumber evidence="3">2.7.13.3</ecNumber>
    </recommendedName>
</protein>
<dbReference type="InterPro" id="IPR003661">
    <property type="entry name" value="HisK_dim/P_dom"/>
</dbReference>
<evidence type="ECO:0000313" key="10">
    <source>
        <dbReference type="EMBL" id="PWJ27725.1"/>
    </source>
</evidence>
<dbReference type="PANTHER" id="PTHR45453">
    <property type="entry name" value="PHOSPHATE REGULON SENSOR PROTEIN PHOR"/>
    <property type="match status" value="1"/>
</dbReference>
<evidence type="ECO:0000256" key="5">
    <source>
        <dbReference type="ARBA" id="ARBA00022679"/>
    </source>
</evidence>
<proteinExistence type="predicted"/>
<evidence type="ECO:0000256" key="6">
    <source>
        <dbReference type="ARBA" id="ARBA00022777"/>
    </source>
</evidence>
<dbReference type="InterPro" id="IPR004358">
    <property type="entry name" value="Sig_transdc_His_kin-like_C"/>
</dbReference>
<evidence type="ECO:0000256" key="7">
    <source>
        <dbReference type="ARBA" id="ARBA00023012"/>
    </source>
</evidence>
<keyword evidence="6 10" id="KW-0418">Kinase</keyword>
<evidence type="ECO:0000256" key="8">
    <source>
        <dbReference type="SAM" id="Phobius"/>
    </source>
</evidence>
<dbReference type="SMART" id="SM00388">
    <property type="entry name" value="HisKA"/>
    <property type="match status" value="1"/>
</dbReference>
<keyword evidence="11" id="KW-1185">Reference proteome</keyword>
<evidence type="ECO:0000256" key="1">
    <source>
        <dbReference type="ARBA" id="ARBA00000085"/>
    </source>
</evidence>